<comment type="pathway">
    <text evidence="1">Cofactor biosynthesis; NAD(+) biosynthesis.</text>
</comment>
<comment type="caution">
    <text evidence="7">The sequence shown here is derived from an EMBL/GenBank/DDBJ whole genome shotgun (WGS) entry which is preliminary data.</text>
</comment>
<organism evidence="7">
    <name type="scientific">gut metagenome</name>
    <dbReference type="NCBI Taxonomy" id="749906"/>
    <lineage>
        <taxon>unclassified sequences</taxon>
        <taxon>metagenomes</taxon>
        <taxon>organismal metagenomes</taxon>
    </lineage>
</organism>
<dbReference type="GO" id="GO:0004359">
    <property type="term" value="F:glutaminase activity"/>
    <property type="evidence" value="ECO:0007669"/>
    <property type="project" value="InterPro"/>
</dbReference>
<feature type="domain" description="NAD/GMP synthase" evidence="6">
    <location>
        <begin position="2"/>
        <end position="228"/>
    </location>
</feature>
<dbReference type="PANTHER" id="PTHR23090:SF9">
    <property type="entry name" value="GLUTAMINE-DEPENDENT NAD(+) SYNTHETASE"/>
    <property type="match status" value="1"/>
</dbReference>
<dbReference type="PANTHER" id="PTHR23090">
    <property type="entry name" value="NH 3 /GLUTAMINE-DEPENDENT NAD + SYNTHETASE"/>
    <property type="match status" value="1"/>
</dbReference>
<evidence type="ECO:0000313" key="7">
    <source>
        <dbReference type="EMBL" id="EJX10550.1"/>
    </source>
</evidence>
<dbReference type="GO" id="GO:0005737">
    <property type="term" value="C:cytoplasm"/>
    <property type="evidence" value="ECO:0007669"/>
    <property type="project" value="InterPro"/>
</dbReference>
<dbReference type="Pfam" id="PF02540">
    <property type="entry name" value="NAD_synthase"/>
    <property type="match status" value="1"/>
</dbReference>
<sequence length="254" mass="27737">MLGLSGGIDSALSATLARDAIGAEKVRVIRLPSRFTSQLSNESAEELAERQHLKLDTLPIEAGVTALEETLAGLFEGQAPDVTEENLQARVRGTLLMAVANKFNLLLLCNANKAESAMGYSTLYGDQTGGLAPLADLWKGDVVELCRARNRYAKDPDVIPVEIIDREPSAELRDNQRDSDTLPPYAEIECVLRTLLKKGSLKNVETIDRSIAERIVRMTMRAAFKRAQAVPGVVITDEPLSRLAVWGMNTGTEF</sequence>
<accession>J9H872</accession>
<reference evidence="7" key="1">
    <citation type="journal article" date="2012" name="PLoS ONE">
        <title>Gene sets for utilization of primary and secondary nutrition supplies in the distal gut of endangered iberian lynx.</title>
        <authorList>
            <person name="Alcaide M."/>
            <person name="Messina E."/>
            <person name="Richter M."/>
            <person name="Bargiela R."/>
            <person name="Peplies J."/>
            <person name="Huws S.A."/>
            <person name="Newbold C.J."/>
            <person name="Golyshin P.N."/>
            <person name="Simon M.A."/>
            <person name="Lopez G."/>
            <person name="Yakimov M.M."/>
            <person name="Ferrer M."/>
        </authorList>
    </citation>
    <scope>NUCLEOTIDE SEQUENCE</scope>
</reference>
<protein>
    <submittedName>
        <fullName evidence="7">Glutamine-dependent NAD(+) synthetase</fullName>
    </submittedName>
</protein>
<keyword evidence="4" id="KW-0067">ATP-binding</keyword>
<dbReference type="CDD" id="cd00553">
    <property type="entry name" value="NAD_synthase"/>
    <property type="match status" value="1"/>
</dbReference>
<dbReference type="GO" id="GO:0005524">
    <property type="term" value="F:ATP binding"/>
    <property type="evidence" value="ECO:0007669"/>
    <property type="project" value="UniProtKB-KW"/>
</dbReference>
<dbReference type="NCBIfam" id="TIGR00552">
    <property type="entry name" value="nadE"/>
    <property type="match status" value="1"/>
</dbReference>
<name>J9H872_9ZZZZ</name>
<proteinExistence type="predicted"/>
<evidence type="ECO:0000256" key="3">
    <source>
        <dbReference type="ARBA" id="ARBA00022741"/>
    </source>
</evidence>
<keyword evidence="3" id="KW-0547">Nucleotide-binding</keyword>
<evidence type="ECO:0000256" key="1">
    <source>
        <dbReference type="ARBA" id="ARBA00004790"/>
    </source>
</evidence>
<dbReference type="InterPro" id="IPR003694">
    <property type="entry name" value="NAD_synthase"/>
</dbReference>
<gene>
    <name evidence="7" type="ORF">EVA_01024</name>
</gene>
<dbReference type="GO" id="GO:0003952">
    <property type="term" value="F:NAD+ synthase (glutamine-hydrolyzing) activity"/>
    <property type="evidence" value="ECO:0007669"/>
    <property type="project" value="InterPro"/>
</dbReference>
<keyword evidence="5" id="KW-0520">NAD</keyword>
<evidence type="ECO:0000256" key="5">
    <source>
        <dbReference type="ARBA" id="ARBA00023027"/>
    </source>
</evidence>
<dbReference type="SUPFAM" id="SSF52402">
    <property type="entry name" value="Adenine nucleotide alpha hydrolases-like"/>
    <property type="match status" value="1"/>
</dbReference>
<dbReference type="UniPathway" id="UPA00253"/>
<keyword evidence="2" id="KW-0436">Ligase</keyword>
<dbReference type="InterPro" id="IPR014729">
    <property type="entry name" value="Rossmann-like_a/b/a_fold"/>
</dbReference>
<dbReference type="EMBL" id="AMCI01000162">
    <property type="protein sequence ID" value="EJX10550.1"/>
    <property type="molecule type" value="Genomic_DNA"/>
</dbReference>
<evidence type="ECO:0000259" key="6">
    <source>
        <dbReference type="Pfam" id="PF02540"/>
    </source>
</evidence>
<dbReference type="AlphaFoldDB" id="J9H872"/>
<dbReference type="GO" id="GO:0009435">
    <property type="term" value="P:NAD+ biosynthetic process"/>
    <property type="evidence" value="ECO:0007669"/>
    <property type="project" value="UniProtKB-UniPathway"/>
</dbReference>
<dbReference type="Gene3D" id="3.40.50.620">
    <property type="entry name" value="HUPs"/>
    <property type="match status" value="1"/>
</dbReference>
<dbReference type="InterPro" id="IPR022310">
    <property type="entry name" value="NAD/GMP_synthase"/>
</dbReference>
<evidence type="ECO:0000256" key="4">
    <source>
        <dbReference type="ARBA" id="ARBA00022840"/>
    </source>
</evidence>
<evidence type="ECO:0000256" key="2">
    <source>
        <dbReference type="ARBA" id="ARBA00022598"/>
    </source>
</evidence>